<dbReference type="SUPFAM" id="SSF46785">
    <property type="entry name" value="Winged helix' DNA-binding domain"/>
    <property type="match status" value="1"/>
</dbReference>
<dbReference type="AlphaFoldDB" id="A0A1E3KWV7"/>
<reference evidence="1 2" key="1">
    <citation type="submission" date="2016-08" db="EMBL/GenBank/DDBJ databases">
        <title>Genome sequencing of Lactobacillus plantarum JSA22, isolated from fermented soybean paste.</title>
        <authorList>
            <person name="Choi H.S."/>
        </authorList>
    </citation>
    <scope>NUCLEOTIDE SEQUENCE [LARGE SCALE GENOMIC DNA]</scope>
    <source>
        <strain evidence="1 2">JSA22</strain>
    </source>
</reference>
<evidence type="ECO:0000313" key="2">
    <source>
        <dbReference type="Proteomes" id="UP000094892"/>
    </source>
</evidence>
<dbReference type="PANTHER" id="PTHR33169">
    <property type="entry name" value="PADR-FAMILY TRANSCRIPTIONAL REGULATOR"/>
    <property type="match status" value="1"/>
</dbReference>
<dbReference type="PATRIC" id="fig|1590.150.peg.223"/>
<dbReference type="PANTHER" id="PTHR33169:SF14">
    <property type="entry name" value="TRANSCRIPTIONAL REGULATOR RV3488"/>
    <property type="match status" value="1"/>
</dbReference>
<dbReference type="InterPro" id="IPR036390">
    <property type="entry name" value="WH_DNA-bd_sf"/>
</dbReference>
<dbReference type="Pfam" id="PF03551">
    <property type="entry name" value="PadR"/>
    <property type="match status" value="1"/>
</dbReference>
<dbReference type="GO" id="GO:0003677">
    <property type="term" value="F:DNA binding"/>
    <property type="evidence" value="ECO:0007669"/>
    <property type="project" value="UniProtKB-KW"/>
</dbReference>
<protein>
    <submittedName>
        <fullName evidence="1">Putative DNA-binding protein YizB</fullName>
    </submittedName>
</protein>
<accession>A0A1E3KWV7</accession>
<organism evidence="1 2">
    <name type="scientific">Lactiplantibacillus plantarum</name>
    <name type="common">Lactobacillus plantarum</name>
    <dbReference type="NCBI Taxonomy" id="1590"/>
    <lineage>
        <taxon>Bacteria</taxon>
        <taxon>Bacillati</taxon>
        <taxon>Bacillota</taxon>
        <taxon>Bacilli</taxon>
        <taxon>Lactobacillales</taxon>
        <taxon>Lactobacillaceae</taxon>
        <taxon>Lactiplantibacillus</taxon>
    </lineage>
</organism>
<dbReference type="RefSeq" id="WP_015825948.1">
    <property type="nucleotide sequence ID" value="NZ_AP028145.1"/>
</dbReference>
<dbReference type="Gene3D" id="1.10.10.10">
    <property type="entry name" value="Winged helix-like DNA-binding domain superfamily/Winged helix DNA-binding domain"/>
    <property type="match status" value="1"/>
</dbReference>
<dbReference type="Proteomes" id="UP000094892">
    <property type="component" value="Unassembled WGS sequence"/>
</dbReference>
<proteinExistence type="predicted"/>
<dbReference type="InterPro" id="IPR052509">
    <property type="entry name" value="Metal_resp_DNA-bind_regulator"/>
</dbReference>
<dbReference type="EMBL" id="MCOL01000001">
    <property type="protein sequence ID" value="ODO62761.1"/>
    <property type="molecule type" value="Genomic_DNA"/>
</dbReference>
<name>A0A1E3KWV7_LACPN</name>
<dbReference type="InterPro" id="IPR036388">
    <property type="entry name" value="WH-like_DNA-bd_sf"/>
</dbReference>
<sequence>MKQTQLLKGVLDGCVLAIISDHEIYGYELIQALREDGFDSIVGGTLYPLLAKLENRGDLIGQFKASPDGPQRKYYAITPQGLQTLTAFNHQWFQLKAHVDHILTRRTPS</sequence>
<gene>
    <name evidence="1" type="ORF">LPJSA22_02779</name>
</gene>
<keyword evidence="1" id="KW-0238">DNA-binding</keyword>
<comment type="caution">
    <text evidence="1">The sequence shown here is derived from an EMBL/GenBank/DDBJ whole genome shotgun (WGS) entry which is preliminary data.</text>
</comment>
<evidence type="ECO:0000313" key="1">
    <source>
        <dbReference type="EMBL" id="ODO62761.1"/>
    </source>
</evidence>
<dbReference type="InterPro" id="IPR005149">
    <property type="entry name" value="Tscrpt_reg_PadR_N"/>
</dbReference>